<dbReference type="AlphaFoldDB" id="A0A0F9MLL3"/>
<dbReference type="GO" id="GO:0003676">
    <property type="term" value="F:nucleic acid binding"/>
    <property type="evidence" value="ECO:0007669"/>
    <property type="project" value="InterPro"/>
</dbReference>
<dbReference type="EMBL" id="LAZR01004488">
    <property type="protein sequence ID" value="KKN08140.1"/>
    <property type="molecule type" value="Genomic_DNA"/>
</dbReference>
<dbReference type="InterPro" id="IPR002052">
    <property type="entry name" value="DNA_methylase_N6_adenine_CS"/>
</dbReference>
<sequence length="21" mass="2646">MDKKYQIIYADPPWSYKNKRT</sequence>
<dbReference type="GO" id="GO:0008168">
    <property type="term" value="F:methyltransferase activity"/>
    <property type="evidence" value="ECO:0007669"/>
    <property type="project" value="InterPro"/>
</dbReference>
<name>A0A0F9MLL3_9ZZZZ</name>
<dbReference type="GO" id="GO:0032259">
    <property type="term" value="P:methylation"/>
    <property type="evidence" value="ECO:0007669"/>
    <property type="project" value="InterPro"/>
</dbReference>
<protein>
    <recommendedName>
        <fullName evidence="2">DNA methyltransferase</fullName>
    </recommendedName>
</protein>
<dbReference type="PROSITE" id="PS00092">
    <property type="entry name" value="N6_MTASE"/>
    <property type="match status" value="1"/>
</dbReference>
<evidence type="ECO:0008006" key="2">
    <source>
        <dbReference type="Google" id="ProtNLM"/>
    </source>
</evidence>
<reference evidence="1" key="1">
    <citation type="journal article" date="2015" name="Nature">
        <title>Complex archaea that bridge the gap between prokaryotes and eukaryotes.</title>
        <authorList>
            <person name="Spang A."/>
            <person name="Saw J.H."/>
            <person name="Jorgensen S.L."/>
            <person name="Zaremba-Niedzwiedzka K."/>
            <person name="Martijn J."/>
            <person name="Lind A.E."/>
            <person name="van Eijk R."/>
            <person name="Schleper C."/>
            <person name="Guy L."/>
            <person name="Ettema T.J."/>
        </authorList>
    </citation>
    <scope>NUCLEOTIDE SEQUENCE</scope>
</reference>
<evidence type="ECO:0000313" key="1">
    <source>
        <dbReference type="EMBL" id="KKN08140.1"/>
    </source>
</evidence>
<comment type="caution">
    <text evidence="1">The sequence shown here is derived from an EMBL/GenBank/DDBJ whole genome shotgun (WGS) entry which is preliminary data.</text>
</comment>
<feature type="non-terminal residue" evidence="1">
    <location>
        <position position="21"/>
    </location>
</feature>
<accession>A0A0F9MLL3</accession>
<gene>
    <name evidence="1" type="ORF">LCGC14_1059520</name>
</gene>
<proteinExistence type="predicted"/>
<organism evidence="1">
    <name type="scientific">marine sediment metagenome</name>
    <dbReference type="NCBI Taxonomy" id="412755"/>
    <lineage>
        <taxon>unclassified sequences</taxon>
        <taxon>metagenomes</taxon>
        <taxon>ecological metagenomes</taxon>
    </lineage>
</organism>